<dbReference type="EMBL" id="JBJKFK010001067">
    <property type="protein sequence ID" value="KAL3314211.1"/>
    <property type="molecule type" value="Genomic_DNA"/>
</dbReference>
<evidence type="ECO:0000313" key="1">
    <source>
        <dbReference type="EMBL" id="KAL3314211.1"/>
    </source>
</evidence>
<accession>A0ABD2Q7K7</accession>
<reference evidence="1 2" key="1">
    <citation type="submission" date="2024-11" db="EMBL/GenBank/DDBJ databases">
        <title>Adaptive evolution of stress response genes in parasites aligns with host niche diversity.</title>
        <authorList>
            <person name="Hahn C."/>
            <person name="Resl P."/>
        </authorList>
    </citation>
    <scope>NUCLEOTIDE SEQUENCE [LARGE SCALE GENOMIC DNA]</scope>
    <source>
        <strain evidence="1">EGGRZ-B1_66</strain>
        <tissue evidence="1">Body</tissue>
    </source>
</reference>
<dbReference type="AlphaFoldDB" id="A0ABD2Q7K7"/>
<gene>
    <name evidence="1" type="ORF">Ciccas_007181</name>
</gene>
<organism evidence="1 2">
    <name type="scientific">Cichlidogyrus casuarinus</name>
    <dbReference type="NCBI Taxonomy" id="1844966"/>
    <lineage>
        <taxon>Eukaryota</taxon>
        <taxon>Metazoa</taxon>
        <taxon>Spiralia</taxon>
        <taxon>Lophotrochozoa</taxon>
        <taxon>Platyhelminthes</taxon>
        <taxon>Monogenea</taxon>
        <taxon>Monopisthocotylea</taxon>
        <taxon>Dactylogyridea</taxon>
        <taxon>Ancyrocephalidae</taxon>
        <taxon>Cichlidogyrus</taxon>
    </lineage>
</organism>
<sequence>MDEEVKFLTSEFTSVLASGDQASIESFIKQQNSNFTAVLLYSSLDFTCQCLEDPQTPSSLTYELFAFFRFRASIRPELVTRRFIDALLEYGQASEAQKNRVLYCFYLITVRIALREGREILDATLVEQLTISVMRCLLSNKIMKIRRTFYELLQQMTKYVQPSDVFFRIVNCFLHSPQADIQDLLIDQSRPLQWYIIDYKPRRNRSVLKAFQDWDLRQGLECVDRKTYTLDELLGFRLMRSEEPVSSFFCRNYAFRAHDRPYVTLFLDYSFDNWMLMQTTKCARFYAIKGLSYARMFEKLNIVDDLDQLMDFIVQCHPQACLQLPKQVAKCVSDFYTYE</sequence>
<name>A0ABD2Q7K7_9PLAT</name>
<protein>
    <submittedName>
        <fullName evidence="1">Uncharacterized protein</fullName>
    </submittedName>
</protein>
<comment type="caution">
    <text evidence="1">The sequence shown here is derived from an EMBL/GenBank/DDBJ whole genome shotgun (WGS) entry which is preliminary data.</text>
</comment>
<keyword evidence="2" id="KW-1185">Reference proteome</keyword>
<evidence type="ECO:0000313" key="2">
    <source>
        <dbReference type="Proteomes" id="UP001626550"/>
    </source>
</evidence>
<proteinExistence type="predicted"/>
<dbReference type="Proteomes" id="UP001626550">
    <property type="component" value="Unassembled WGS sequence"/>
</dbReference>